<dbReference type="InterPro" id="IPR023210">
    <property type="entry name" value="NADP_OxRdtase_dom"/>
</dbReference>
<proteinExistence type="predicted"/>
<reference evidence="3" key="1">
    <citation type="journal article" date="2019" name="Int. J. Syst. Evol. Microbiol.">
        <title>The Global Catalogue of Microorganisms (GCM) 10K type strain sequencing project: providing services to taxonomists for standard genome sequencing and annotation.</title>
        <authorList>
            <consortium name="The Broad Institute Genomics Platform"/>
            <consortium name="The Broad Institute Genome Sequencing Center for Infectious Disease"/>
            <person name="Wu L."/>
            <person name="Ma J."/>
        </authorList>
    </citation>
    <scope>NUCLEOTIDE SEQUENCE [LARGE SCALE GENOMIC DNA]</scope>
    <source>
        <strain evidence="3">JCM 17543</strain>
    </source>
</reference>
<feature type="domain" description="NADP-dependent oxidoreductase" evidence="1">
    <location>
        <begin position="17"/>
        <end position="321"/>
    </location>
</feature>
<dbReference type="PROSITE" id="PS00062">
    <property type="entry name" value="ALDOKETO_REDUCTASE_2"/>
    <property type="match status" value="1"/>
</dbReference>
<dbReference type="Pfam" id="PF00248">
    <property type="entry name" value="Aldo_ket_red"/>
    <property type="match status" value="1"/>
</dbReference>
<dbReference type="InterPro" id="IPR050523">
    <property type="entry name" value="AKR_Detox_Biosynth"/>
</dbReference>
<dbReference type="PANTHER" id="PTHR43364:SF6">
    <property type="entry name" value="OXIDOREDUCTASE-RELATED"/>
    <property type="match status" value="1"/>
</dbReference>
<gene>
    <name evidence="2" type="ORF">GCM10022276_12770</name>
</gene>
<evidence type="ECO:0000259" key="1">
    <source>
        <dbReference type="Pfam" id="PF00248"/>
    </source>
</evidence>
<evidence type="ECO:0000313" key="2">
    <source>
        <dbReference type="EMBL" id="GAA3895131.1"/>
    </source>
</evidence>
<dbReference type="InterPro" id="IPR018170">
    <property type="entry name" value="Aldo/ket_reductase_CS"/>
</dbReference>
<dbReference type="Proteomes" id="UP001500827">
    <property type="component" value="Unassembled WGS sequence"/>
</dbReference>
<name>A0ABP7L6V0_9SPHN</name>
<sequence length="329" mass="36079">MAEKRRIGDSTIEVTPLALGGNVFDWTADEKTSFAVLDAFVDAGGCMIDTADVYSAWVPGHKGGESEALIGRWLKRDPKKRDKVIIATKVGMLHGKIVDGEYETALDPATIMKACDDSLARLGIERIDVYYQHRDDPKTPLEQSLEAFQRLREDAKIRTVGLSNFTADRINEAFKVVDRMGITAPVALQPWYNLVERARFENELRPAAERHGLGVFPFYSVANGFLTGKYRSKEDLGKSVRGTRSEAYLEGRGMRVLAALDEIAKDTGAALATISLAWLMAQPTVVAPIASATSVEQLLELTAAMDFKLTPEQLSRLDEASAETEPAAA</sequence>
<dbReference type="EMBL" id="BAABBM010000001">
    <property type="protein sequence ID" value="GAA3895131.1"/>
    <property type="molecule type" value="Genomic_DNA"/>
</dbReference>
<protein>
    <submittedName>
        <fullName evidence="2">Aldo/keto reductase</fullName>
    </submittedName>
</protein>
<accession>A0ABP7L6V0</accession>
<dbReference type="Gene3D" id="3.20.20.100">
    <property type="entry name" value="NADP-dependent oxidoreductase domain"/>
    <property type="match status" value="1"/>
</dbReference>
<dbReference type="CDD" id="cd19081">
    <property type="entry name" value="AKR_AKR9C1"/>
    <property type="match status" value="1"/>
</dbReference>
<dbReference type="PANTHER" id="PTHR43364">
    <property type="entry name" value="NADH-SPECIFIC METHYLGLYOXAL REDUCTASE-RELATED"/>
    <property type="match status" value="1"/>
</dbReference>
<keyword evidence="3" id="KW-1185">Reference proteome</keyword>
<dbReference type="SUPFAM" id="SSF51430">
    <property type="entry name" value="NAD(P)-linked oxidoreductase"/>
    <property type="match status" value="1"/>
</dbReference>
<dbReference type="InterPro" id="IPR036812">
    <property type="entry name" value="NAD(P)_OxRdtase_dom_sf"/>
</dbReference>
<evidence type="ECO:0000313" key="3">
    <source>
        <dbReference type="Proteomes" id="UP001500827"/>
    </source>
</evidence>
<organism evidence="2 3">
    <name type="scientific">Sphingomonas limnosediminicola</name>
    <dbReference type="NCBI Taxonomy" id="940133"/>
    <lineage>
        <taxon>Bacteria</taxon>
        <taxon>Pseudomonadati</taxon>
        <taxon>Pseudomonadota</taxon>
        <taxon>Alphaproteobacteria</taxon>
        <taxon>Sphingomonadales</taxon>
        <taxon>Sphingomonadaceae</taxon>
        <taxon>Sphingomonas</taxon>
    </lineage>
</organism>
<dbReference type="RefSeq" id="WP_344698840.1">
    <property type="nucleotide sequence ID" value="NZ_BAABBM010000001.1"/>
</dbReference>
<comment type="caution">
    <text evidence="2">The sequence shown here is derived from an EMBL/GenBank/DDBJ whole genome shotgun (WGS) entry which is preliminary data.</text>
</comment>